<protein>
    <recommendedName>
        <fullName evidence="4">DUF2523 domain-containing protein</fullName>
    </recommendedName>
</protein>
<dbReference type="InterPro" id="IPR019670">
    <property type="entry name" value="DUF2523"/>
</dbReference>
<evidence type="ECO:0000313" key="3">
    <source>
        <dbReference type="Proteomes" id="UP000626795"/>
    </source>
</evidence>
<evidence type="ECO:0000313" key="2">
    <source>
        <dbReference type="EMBL" id="VTY03228.1"/>
    </source>
</evidence>
<dbReference type="AlphaFoldDB" id="A0A9X9SM95"/>
<keyword evidence="1" id="KW-0812">Transmembrane</keyword>
<dbReference type="Proteomes" id="UP000626795">
    <property type="component" value="Unassembled WGS sequence"/>
</dbReference>
<feature type="transmembrane region" description="Helical" evidence="1">
    <location>
        <begin position="40"/>
        <end position="62"/>
    </location>
</feature>
<proteinExistence type="predicted"/>
<keyword evidence="3" id="KW-1185">Reference proteome</keyword>
<evidence type="ECO:0008006" key="4">
    <source>
        <dbReference type="Google" id="ProtNLM"/>
    </source>
</evidence>
<accession>A0A9X9SM95</accession>
<comment type="caution">
    <text evidence="2">The sequence shown here is derived from an EMBL/GenBank/DDBJ whole genome shotgun (WGS) entry which is preliminary data.</text>
</comment>
<sequence>MSAVGLSFITYVGLDALQNQLMQAVSQQVGGLTEDSLQVLYILGIGVCLNWIFGTFTFIASLKTMSKLSAIMASK</sequence>
<organism evidence="2 3">
    <name type="scientific">Neisseria subflava</name>
    <dbReference type="NCBI Taxonomy" id="28449"/>
    <lineage>
        <taxon>Bacteria</taxon>
        <taxon>Pseudomonadati</taxon>
        <taxon>Pseudomonadota</taxon>
        <taxon>Betaproteobacteria</taxon>
        <taxon>Neisseriales</taxon>
        <taxon>Neisseriaceae</taxon>
        <taxon>Neisseria</taxon>
    </lineage>
</organism>
<keyword evidence="1" id="KW-1133">Transmembrane helix</keyword>
<dbReference type="Pfam" id="PF10734">
    <property type="entry name" value="DUF2523"/>
    <property type="match status" value="1"/>
</dbReference>
<keyword evidence="1" id="KW-0472">Membrane</keyword>
<reference evidence="2" key="1">
    <citation type="submission" date="2019-05" db="EMBL/GenBank/DDBJ databases">
        <authorList>
            <person name="Hibberd M."/>
        </authorList>
    </citation>
    <scope>NUCLEOTIDE SEQUENCE</scope>
    <source>
        <strain evidence="2">Neisseria_subflava_BgEED23</strain>
    </source>
</reference>
<dbReference type="EMBL" id="CABFLZ010000005">
    <property type="protein sequence ID" value="VTY03228.1"/>
    <property type="molecule type" value="Genomic_DNA"/>
</dbReference>
<evidence type="ECO:0000256" key="1">
    <source>
        <dbReference type="SAM" id="Phobius"/>
    </source>
</evidence>
<gene>
    <name evidence="2" type="ORF">ONOEEDHL_01826</name>
</gene>
<name>A0A9X9SM95_NEISU</name>